<sequence>MNCLSGCITSSRKSSDTKKMADVFRRRALYTNAEQAKHTFVSLDGVLEKRETRGKGKETSLIFEGISASGFLHKCGIRNGDRLTSVNFFPAKDVPFDLLIDAIRGLTPLALTVERTSHDGAVVTIVVVMEILADRNDEPYLKFHGLYFWKDCETLETDTIIKYIPVDVEPLTTYRYDSSVSNVTIIGHQDNNNYWLTVDESDIEFRKQDSSKAVFTMYLYNSNNVQTGTPVILVPQDNPSQCLAATSSNELTLVSFDAATWTGSENYPEDERFLLMVEEASNMYKIESSMVTGQYIAKGPDDEAIMSTEFIPVTANEGGKEMSLKPSQSPEQA</sequence>
<evidence type="ECO:0008006" key="3">
    <source>
        <dbReference type="Google" id="ProtNLM"/>
    </source>
</evidence>
<keyword evidence="2" id="KW-1185">Reference proteome</keyword>
<organism evidence="1 2">
    <name type="scientific">Holothuria leucospilota</name>
    <name type="common">Black long sea cucumber</name>
    <name type="synonym">Mertensiothuria leucospilota</name>
    <dbReference type="NCBI Taxonomy" id="206669"/>
    <lineage>
        <taxon>Eukaryota</taxon>
        <taxon>Metazoa</taxon>
        <taxon>Echinodermata</taxon>
        <taxon>Eleutherozoa</taxon>
        <taxon>Echinozoa</taxon>
        <taxon>Holothuroidea</taxon>
        <taxon>Aspidochirotacea</taxon>
        <taxon>Aspidochirotida</taxon>
        <taxon>Holothuriidae</taxon>
        <taxon>Holothuria</taxon>
    </lineage>
</organism>
<dbReference type="InterPro" id="IPR008996">
    <property type="entry name" value="IL1/FGF"/>
</dbReference>
<comment type="caution">
    <text evidence="1">The sequence shown here is derived from an EMBL/GenBank/DDBJ whole genome shotgun (WGS) entry which is preliminary data.</text>
</comment>
<protein>
    <recommendedName>
        <fullName evidence="3">PDZ domain-containing protein</fullName>
    </recommendedName>
</protein>
<gene>
    <name evidence="1" type="ORF">HOLleu_27247</name>
</gene>
<dbReference type="OrthoDB" id="10531928at2759"/>
<dbReference type="EMBL" id="JAIZAY010000013">
    <property type="protein sequence ID" value="KAJ8030753.1"/>
    <property type="molecule type" value="Genomic_DNA"/>
</dbReference>
<dbReference type="Proteomes" id="UP001152320">
    <property type="component" value="Chromosome 13"/>
</dbReference>
<dbReference type="AlphaFoldDB" id="A0A9Q1BPP3"/>
<dbReference type="InterPro" id="IPR036034">
    <property type="entry name" value="PDZ_sf"/>
</dbReference>
<dbReference type="Gene3D" id="2.80.10.50">
    <property type="match status" value="1"/>
</dbReference>
<dbReference type="SUPFAM" id="SSF50353">
    <property type="entry name" value="Cytokine"/>
    <property type="match status" value="1"/>
</dbReference>
<accession>A0A9Q1BPP3</accession>
<reference evidence="1" key="1">
    <citation type="submission" date="2021-10" db="EMBL/GenBank/DDBJ databases">
        <title>Tropical sea cucumber genome reveals ecological adaptation and Cuvierian tubules defense mechanism.</title>
        <authorList>
            <person name="Chen T."/>
        </authorList>
    </citation>
    <scope>NUCLEOTIDE SEQUENCE</scope>
    <source>
        <strain evidence="1">Nanhai2018</strain>
        <tissue evidence="1">Muscle</tissue>
    </source>
</reference>
<evidence type="ECO:0000313" key="2">
    <source>
        <dbReference type="Proteomes" id="UP001152320"/>
    </source>
</evidence>
<dbReference type="SUPFAM" id="SSF50156">
    <property type="entry name" value="PDZ domain-like"/>
    <property type="match status" value="1"/>
</dbReference>
<name>A0A9Q1BPP3_HOLLE</name>
<evidence type="ECO:0000313" key="1">
    <source>
        <dbReference type="EMBL" id="KAJ8030753.1"/>
    </source>
</evidence>
<proteinExistence type="predicted"/>